<dbReference type="EMBL" id="MNUE01000054">
    <property type="protein sequence ID" value="OJD30954.1"/>
    <property type="molecule type" value="Genomic_DNA"/>
</dbReference>
<gene>
    <name evidence="2" type="ORF">BKCO1_5400021</name>
</gene>
<organism evidence="2 3">
    <name type="scientific">Diplodia corticola</name>
    <dbReference type="NCBI Taxonomy" id="236234"/>
    <lineage>
        <taxon>Eukaryota</taxon>
        <taxon>Fungi</taxon>
        <taxon>Dikarya</taxon>
        <taxon>Ascomycota</taxon>
        <taxon>Pezizomycotina</taxon>
        <taxon>Dothideomycetes</taxon>
        <taxon>Dothideomycetes incertae sedis</taxon>
        <taxon>Botryosphaeriales</taxon>
        <taxon>Botryosphaeriaceae</taxon>
        <taxon>Diplodia</taxon>
    </lineage>
</organism>
<dbReference type="Proteomes" id="UP000183809">
    <property type="component" value="Unassembled WGS sequence"/>
</dbReference>
<reference evidence="2 3" key="1">
    <citation type="submission" date="2016-10" db="EMBL/GenBank/DDBJ databases">
        <title>Proteomics and genomics reveal pathogen-plant mechanisms compatible with a hemibiotrophic lifestyle of Diplodia corticola.</title>
        <authorList>
            <person name="Fernandes I."/>
            <person name="De Jonge R."/>
            <person name="Van De Peer Y."/>
            <person name="Devreese B."/>
            <person name="Alves A."/>
            <person name="Esteves A.C."/>
        </authorList>
    </citation>
    <scope>NUCLEOTIDE SEQUENCE [LARGE SCALE GENOMIC DNA]</scope>
    <source>
        <strain evidence="2 3">CBS 112549</strain>
    </source>
</reference>
<sequence>MSTINFATGSADDDIYIGVWTNWARGRVFGATLTVTSRDGALLVAFLALFVSLAGSGLWKIACFALHHVYSTDAPKDALHHQRQAILRNSANGTSGLIGFVQLLWAWRHSSRVDRPYRRTFPLLALTLALVGAFATAGTFSSKIATAMGHEVLVSSGGCQITDSTGHEEQDLELLWYPYIAGQVVSSSNYALECYSDKVKDRNCQHYIKPRLESRIVRNATCPFGEEVCRLQNGNLILDTGYMDSHSDLGINTPFGDRLLVRRVVSCAPLAVEGYKDLKQYDELGPTNYTRYFYGPQSLGLQHSNNFTFQYPEFSKEEYFNSFYDVGDTSYRGAYSIDTWKYRIINGTTDNIFSDWDPIPALRYLDADVMVFFLSANWMLFNAEVNDPWYSAHRKIGDANNGVGQNQDDSIPVIVADEAASPLACKVQQQLCNPSSSSGGGDGNPRCSRMMGLYEPVGTSIGDLGLNGRQKGALLKHISALLKQGCDHLFEAVGVLGPAALMSKFAADARFQGPLPDDQWQLDVEYWHNTSLAFLQAYAVEAAKGPSDPRIDKFVVPTDDDDDDDDDAAWNALCRSQKVRSDAHFNFSVFWLSVTLGLSAVAVALSCAVEPLARRVQRSSCRRDGADPYARLEWAANGTLQLQRLAHEGLGAGGVWTRCVDDVPVTADGRERLAALDLSDPEHPRLMEPVKGLDEVLAGGGADRGTGFGGVGI</sequence>
<feature type="transmembrane region" description="Helical" evidence="1">
    <location>
        <begin position="42"/>
        <end position="70"/>
    </location>
</feature>
<name>A0A1J9QSI8_9PEZI</name>
<feature type="transmembrane region" description="Helical" evidence="1">
    <location>
        <begin position="589"/>
        <end position="613"/>
    </location>
</feature>
<evidence type="ECO:0000256" key="1">
    <source>
        <dbReference type="SAM" id="Phobius"/>
    </source>
</evidence>
<feature type="transmembrane region" description="Helical" evidence="1">
    <location>
        <begin position="90"/>
        <end position="108"/>
    </location>
</feature>
<keyword evidence="1" id="KW-0472">Membrane</keyword>
<keyword evidence="1" id="KW-1133">Transmembrane helix</keyword>
<proteinExistence type="predicted"/>
<comment type="caution">
    <text evidence="2">The sequence shown here is derived from an EMBL/GenBank/DDBJ whole genome shotgun (WGS) entry which is preliminary data.</text>
</comment>
<keyword evidence="3" id="KW-1185">Reference proteome</keyword>
<evidence type="ECO:0000313" key="3">
    <source>
        <dbReference type="Proteomes" id="UP000183809"/>
    </source>
</evidence>
<feature type="transmembrane region" description="Helical" evidence="1">
    <location>
        <begin position="120"/>
        <end position="140"/>
    </location>
</feature>
<keyword evidence="1" id="KW-0812">Transmembrane</keyword>
<accession>A0A1J9QSI8</accession>
<dbReference type="AlphaFoldDB" id="A0A1J9QSI8"/>
<dbReference type="GeneID" id="31017487"/>
<evidence type="ECO:0000313" key="2">
    <source>
        <dbReference type="EMBL" id="OJD30954.1"/>
    </source>
</evidence>
<dbReference type="OrthoDB" id="3540210at2759"/>
<dbReference type="RefSeq" id="XP_020127214.1">
    <property type="nucleotide sequence ID" value="XM_020277226.1"/>
</dbReference>
<protein>
    <submittedName>
        <fullName evidence="2">Cytochrome p450 protein</fullName>
    </submittedName>
</protein>